<keyword evidence="2" id="KW-0732">Signal</keyword>
<name>A0AAD6YUU1_9AGAR</name>
<comment type="caution">
    <text evidence="3">The sequence shown here is derived from an EMBL/GenBank/DDBJ whole genome shotgun (WGS) entry which is preliminary data.</text>
</comment>
<accession>A0AAD6YUU1</accession>
<feature type="region of interest" description="Disordered" evidence="1">
    <location>
        <begin position="75"/>
        <end position="122"/>
    </location>
</feature>
<organism evidence="3 4">
    <name type="scientific">Mycena pura</name>
    <dbReference type="NCBI Taxonomy" id="153505"/>
    <lineage>
        <taxon>Eukaryota</taxon>
        <taxon>Fungi</taxon>
        <taxon>Dikarya</taxon>
        <taxon>Basidiomycota</taxon>
        <taxon>Agaricomycotina</taxon>
        <taxon>Agaricomycetes</taxon>
        <taxon>Agaricomycetidae</taxon>
        <taxon>Agaricales</taxon>
        <taxon>Marasmiineae</taxon>
        <taxon>Mycenaceae</taxon>
        <taxon>Mycena</taxon>
    </lineage>
</organism>
<dbReference type="AlphaFoldDB" id="A0AAD6YUU1"/>
<feature type="chain" id="PRO_5042135300" description="Secreted protein" evidence="2">
    <location>
        <begin position="21"/>
        <end position="122"/>
    </location>
</feature>
<feature type="compositionally biased region" description="Basic and acidic residues" evidence="1">
    <location>
        <begin position="75"/>
        <end position="92"/>
    </location>
</feature>
<evidence type="ECO:0000256" key="1">
    <source>
        <dbReference type="SAM" id="MobiDB-lite"/>
    </source>
</evidence>
<feature type="compositionally biased region" description="Basic and acidic residues" evidence="1">
    <location>
        <begin position="113"/>
        <end position="122"/>
    </location>
</feature>
<reference evidence="3" key="1">
    <citation type="submission" date="2023-03" db="EMBL/GenBank/DDBJ databases">
        <title>Massive genome expansion in bonnet fungi (Mycena s.s.) driven by repeated elements and novel gene families across ecological guilds.</title>
        <authorList>
            <consortium name="Lawrence Berkeley National Laboratory"/>
            <person name="Harder C.B."/>
            <person name="Miyauchi S."/>
            <person name="Viragh M."/>
            <person name="Kuo A."/>
            <person name="Thoen E."/>
            <person name="Andreopoulos B."/>
            <person name="Lu D."/>
            <person name="Skrede I."/>
            <person name="Drula E."/>
            <person name="Henrissat B."/>
            <person name="Morin E."/>
            <person name="Kohler A."/>
            <person name="Barry K."/>
            <person name="LaButti K."/>
            <person name="Morin E."/>
            <person name="Salamov A."/>
            <person name="Lipzen A."/>
            <person name="Mereny Z."/>
            <person name="Hegedus B."/>
            <person name="Baldrian P."/>
            <person name="Stursova M."/>
            <person name="Weitz H."/>
            <person name="Taylor A."/>
            <person name="Grigoriev I.V."/>
            <person name="Nagy L.G."/>
            <person name="Martin F."/>
            <person name="Kauserud H."/>
        </authorList>
    </citation>
    <scope>NUCLEOTIDE SEQUENCE</scope>
    <source>
        <strain evidence="3">9144</strain>
    </source>
</reference>
<sequence>MPLHGTRHAFCIVVLPVCLSLFRRSIHWECGTRAQRPDPGQNRSTRSAAWKLSEGGSNILALDCEVNFIHKELPGLREMKMKPRNPKPEQRSQEQSSLEGQVKEATRTPNRSGAKEVERRRK</sequence>
<proteinExistence type="predicted"/>
<evidence type="ECO:0000313" key="4">
    <source>
        <dbReference type="Proteomes" id="UP001219525"/>
    </source>
</evidence>
<dbReference type="Proteomes" id="UP001219525">
    <property type="component" value="Unassembled WGS sequence"/>
</dbReference>
<evidence type="ECO:0000313" key="3">
    <source>
        <dbReference type="EMBL" id="KAJ7229943.1"/>
    </source>
</evidence>
<dbReference type="EMBL" id="JARJCW010000001">
    <property type="protein sequence ID" value="KAJ7229943.1"/>
    <property type="molecule type" value="Genomic_DNA"/>
</dbReference>
<feature type="signal peptide" evidence="2">
    <location>
        <begin position="1"/>
        <end position="20"/>
    </location>
</feature>
<evidence type="ECO:0000256" key="2">
    <source>
        <dbReference type="SAM" id="SignalP"/>
    </source>
</evidence>
<gene>
    <name evidence="3" type="ORF">GGX14DRAFT_383903</name>
</gene>
<evidence type="ECO:0008006" key="5">
    <source>
        <dbReference type="Google" id="ProtNLM"/>
    </source>
</evidence>
<keyword evidence="4" id="KW-1185">Reference proteome</keyword>
<protein>
    <recommendedName>
        <fullName evidence="5">Secreted protein</fullName>
    </recommendedName>
</protein>